<sequence length="380" mass="41588">MQLQTISDPLGEATTVTVDLPRQDLGHFRPWDELAALHAAGLESTSAVFIDAPTEELDTWPAADAAFLHAIADSDPEATVTPLVWARIRTAPRYPSLREVKAEKFPFHVEQPVPRESTWPPDFSGVPTAKLTSTLRDRPGSRLVLHIPPGDGWHRVAWVRQDFDGFSMSSLLCECSLQHVVTAEGGTISFRGDADCAYRPVTAYLRSLSLRPLFSEATPKTLRAMVDAALSGTWLGQRHGDDLWGSNLYLQTVSAVLDVPMPWELAYAAVEAGLISLDGAVLGLPQPIRTAPVGPVMDWDSAEPTDGDWVVWWSRLDGRYQVEVTRDPDNTTRAKLTIYDRANNNAEVHAEQVNLAYGAVFGPDTGDVDQWAAIALGVVS</sequence>
<name>A0A365PCM9_9ACTN</name>
<evidence type="ECO:0000313" key="1">
    <source>
        <dbReference type="EMBL" id="RBA38523.1"/>
    </source>
</evidence>
<gene>
    <name evidence="1" type="ORF">DQ226_04465</name>
</gene>
<proteinExistence type="predicted"/>
<accession>A0A365PCM9</accession>
<evidence type="ECO:0000313" key="2">
    <source>
        <dbReference type="Proteomes" id="UP000252187"/>
    </source>
</evidence>
<organism evidence="1 2">
    <name type="scientific">Dietzia maris</name>
    <dbReference type="NCBI Taxonomy" id="37915"/>
    <lineage>
        <taxon>Bacteria</taxon>
        <taxon>Bacillati</taxon>
        <taxon>Actinomycetota</taxon>
        <taxon>Actinomycetes</taxon>
        <taxon>Mycobacteriales</taxon>
        <taxon>Dietziaceae</taxon>
        <taxon>Dietzia</taxon>
    </lineage>
</organism>
<comment type="caution">
    <text evidence="1">The sequence shown here is derived from an EMBL/GenBank/DDBJ whole genome shotgun (WGS) entry which is preliminary data.</text>
</comment>
<dbReference type="Proteomes" id="UP000252187">
    <property type="component" value="Unassembled WGS sequence"/>
</dbReference>
<dbReference type="AlphaFoldDB" id="A0A365PCM9"/>
<dbReference type="EMBL" id="QNTT01000008">
    <property type="protein sequence ID" value="RBA38523.1"/>
    <property type="molecule type" value="Genomic_DNA"/>
</dbReference>
<protein>
    <submittedName>
        <fullName evidence="1">Uncharacterized protein</fullName>
    </submittedName>
</protein>
<reference evidence="1 2" key="1">
    <citation type="submission" date="2018-06" db="EMBL/GenBank/DDBJ databases">
        <title>Whole genome sequencing of four bacterial strains from South Shetland trench revealing bio-synthetic gene clusters.</title>
        <authorList>
            <person name="Abdel-Mageed W.M."/>
            <person name="Lehri B."/>
            <person name="Jarmusch S.A."/>
            <person name="Miranda K."/>
            <person name="Goodfellow M."/>
            <person name="Jaspars M."/>
            <person name="Karlyshev A.V."/>
        </authorList>
    </citation>
    <scope>NUCLEOTIDE SEQUENCE [LARGE SCALE GENOMIC DNA]</scope>
    <source>
        <strain evidence="1 2">SST1</strain>
    </source>
</reference>